<evidence type="ECO:0000313" key="3">
    <source>
        <dbReference type="EMBL" id="OOM57484.1"/>
    </source>
</evidence>
<dbReference type="Pfam" id="PF22483">
    <property type="entry name" value="Mu-transpos_C_2"/>
    <property type="match status" value="1"/>
</dbReference>
<dbReference type="PANTHER" id="PTHR35004">
    <property type="entry name" value="TRANSPOSASE RV3428C-RELATED"/>
    <property type="match status" value="1"/>
</dbReference>
<dbReference type="Pfam" id="PF00665">
    <property type="entry name" value="rve"/>
    <property type="match status" value="1"/>
</dbReference>
<dbReference type="InterPro" id="IPR012337">
    <property type="entry name" value="RNaseH-like_sf"/>
</dbReference>
<dbReference type="Proteomes" id="UP000190973">
    <property type="component" value="Unassembled WGS sequence"/>
</dbReference>
<dbReference type="GO" id="GO:0003676">
    <property type="term" value="F:nucleic acid binding"/>
    <property type="evidence" value="ECO:0007669"/>
    <property type="project" value="InterPro"/>
</dbReference>
<evidence type="ECO:0000313" key="4">
    <source>
        <dbReference type="Proteomes" id="UP000190973"/>
    </source>
</evidence>
<evidence type="ECO:0000256" key="1">
    <source>
        <dbReference type="ARBA" id="ARBA00009277"/>
    </source>
</evidence>
<sequence length="411" mass="47948">MMRKDIHNKLKKYTREEQRLLNKSELARRFNCDVRTIDRYLKINSAELESKESSRVYKSLIDDYKPIIIEKVDTFGATAMAVYKFIVKKGYKGKYSTVAAFISNHKNVEIKKATVRFETTPGLQAQVDWKENLTMISKHGEIFKVNIFLMVLGYSRIKYVQLTTDKEQKTLFKCMISAFSYFEGIPQEILFDNMKTVVDRSKSTFSSIEFNKTFKYFADDAGFKPIACRPYRPQTKGKVESLARLTNRLTVYNGEFEDYDDLDKIVQDFMKEVNNEISQAINETPLSPLNKELEYLKPLPPMDLLISYVSCEKEYKVSKESMVNYKGKKYSVPTKYIGLKVNVTETCDGNISIYYNQDFIVCHSLSDNRYNYKIGHMHEILKSDACKHLTDAKIDDFIRENMSMMDILLRE</sequence>
<dbReference type="InterPro" id="IPR001584">
    <property type="entry name" value="Integrase_cat-core"/>
</dbReference>
<gene>
    <name evidence="3" type="ORF">CLBCK_41650</name>
</gene>
<dbReference type="NCBIfam" id="NF033546">
    <property type="entry name" value="transpos_IS21"/>
    <property type="match status" value="1"/>
</dbReference>
<accession>A0A1S8RWC9</accession>
<dbReference type="SUPFAM" id="SSF53098">
    <property type="entry name" value="Ribonuclease H-like"/>
    <property type="match status" value="1"/>
</dbReference>
<evidence type="ECO:0000259" key="2">
    <source>
        <dbReference type="PROSITE" id="PS50994"/>
    </source>
</evidence>
<organism evidence="3 4">
    <name type="scientific">Clostridium beijerinckii</name>
    <name type="common">Clostridium MP</name>
    <dbReference type="NCBI Taxonomy" id="1520"/>
    <lineage>
        <taxon>Bacteria</taxon>
        <taxon>Bacillati</taxon>
        <taxon>Bacillota</taxon>
        <taxon>Clostridia</taxon>
        <taxon>Eubacteriales</taxon>
        <taxon>Clostridiaceae</taxon>
        <taxon>Clostridium</taxon>
    </lineage>
</organism>
<dbReference type="InterPro" id="IPR054353">
    <property type="entry name" value="IstA-like_C"/>
</dbReference>
<protein>
    <submittedName>
        <fullName evidence="3">Integrase core domain protein</fullName>
    </submittedName>
</protein>
<dbReference type="AlphaFoldDB" id="A0A1S8RWC9"/>
<proteinExistence type="inferred from homology"/>
<dbReference type="PANTHER" id="PTHR35004:SF6">
    <property type="entry name" value="TRANSPOSASE"/>
    <property type="match status" value="1"/>
</dbReference>
<dbReference type="EMBL" id="LZZI01000112">
    <property type="protein sequence ID" value="OOM57484.1"/>
    <property type="molecule type" value="Genomic_DNA"/>
</dbReference>
<feature type="domain" description="Integrase catalytic" evidence="2">
    <location>
        <begin position="117"/>
        <end position="293"/>
    </location>
</feature>
<dbReference type="Gene3D" id="3.30.420.10">
    <property type="entry name" value="Ribonuclease H-like superfamily/Ribonuclease H"/>
    <property type="match status" value="1"/>
</dbReference>
<comment type="caution">
    <text evidence="3">The sequence shown here is derived from an EMBL/GenBank/DDBJ whole genome shotgun (WGS) entry which is preliminary data.</text>
</comment>
<dbReference type="GO" id="GO:0015074">
    <property type="term" value="P:DNA integration"/>
    <property type="evidence" value="ECO:0007669"/>
    <property type="project" value="InterPro"/>
</dbReference>
<dbReference type="PROSITE" id="PS50994">
    <property type="entry name" value="INTEGRASE"/>
    <property type="match status" value="1"/>
</dbReference>
<reference evidence="3 4" key="1">
    <citation type="submission" date="2016-05" db="EMBL/GenBank/DDBJ databases">
        <title>Microbial solvent formation.</title>
        <authorList>
            <person name="Poehlein A."/>
            <person name="Montoya Solano J.D."/>
            <person name="Flitsch S."/>
            <person name="Krabben P."/>
            <person name="Duerre P."/>
            <person name="Daniel R."/>
        </authorList>
    </citation>
    <scope>NUCLEOTIDE SEQUENCE [LARGE SCALE GENOMIC DNA]</scope>
    <source>
        <strain evidence="3 4">DSM 53</strain>
    </source>
</reference>
<dbReference type="InterPro" id="IPR036397">
    <property type="entry name" value="RNaseH_sf"/>
</dbReference>
<comment type="similarity">
    <text evidence="1">Belongs to the transposase IS21/IS408/IS1162 family.</text>
</comment>
<name>A0A1S8RWC9_CLOBE</name>